<comment type="caution">
    <text evidence="1">The sequence shown here is derived from an EMBL/GenBank/DDBJ whole genome shotgun (WGS) entry which is preliminary data.</text>
</comment>
<dbReference type="AlphaFoldDB" id="A0AAV7W1L8"/>
<protein>
    <submittedName>
        <fullName evidence="1">Uncharacterized protein</fullName>
    </submittedName>
</protein>
<dbReference type="Proteomes" id="UP001066276">
    <property type="component" value="Chromosome 1_2"/>
</dbReference>
<proteinExistence type="predicted"/>
<accession>A0AAV7W1L8</accession>
<name>A0AAV7W1L8_PLEWA</name>
<evidence type="ECO:0000313" key="1">
    <source>
        <dbReference type="EMBL" id="KAJ1206841.1"/>
    </source>
</evidence>
<reference evidence="1" key="1">
    <citation type="journal article" date="2022" name="bioRxiv">
        <title>Sequencing and chromosome-scale assembly of the giantPleurodeles waltlgenome.</title>
        <authorList>
            <person name="Brown T."/>
            <person name="Elewa A."/>
            <person name="Iarovenko S."/>
            <person name="Subramanian E."/>
            <person name="Araus A.J."/>
            <person name="Petzold A."/>
            <person name="Susuki M."/>
            <person name="Suzuki K.-i.T."/>
            <person name="Hayashi T."/>
            <person name="Toyoda A."/>
            <person name="Oliveira C."/>
            <person name="Osipova E."/>
            <person name="Leigh N.D."/>
            <person name="Simon A."/>
            <person name="Yun M.H."/>
        </authorList>
    </citation>
    <scope>NUCLEOTIDE SEQUENCE</scope>
    <source>
        <strain evidence="1">20211129_DDA</strain>
        <tissue evidence="1">Liver</tissue>
    </source>
</reference>
<keyword evidence="2" id="KW-1185">Reference proteome</keyword>
<organism evidence="1 2">
    <name type="scientific">Pleurodeles waltl</name>
    <name type="common">Iberian ribbed newt</name>
    <dbReference type="NCBI Taxonomy" id="8319"/>
    <lineage>
        <taxon>Eukaryota</taxon>
        <taxon>Metazoa</taxon>
        <taxon>Chordata</taxon>
        <taxon>Craniata</taxon>
        <taxon>Vertebrata</taxon>
        <taxon>Euteleostomi</taxon>
        <taxon>Amphibia</taxon>
        <taxon>Batrachia</taxon>
        <taxon>Caudata</taxon>
        <taxon>Salamandroidea</taxon>
        <taxon>Salamandridae</taxon>
        <taxon>Pleurodelinae</taxon>
        <taxon>Pleurodeles</taxon>
    </lineage>
</organism>
<gene>
    <name evidence="1" type="ORF">NDU88_002236</name>
</gene>
<sequence>MAIIRTRLLEWRFLHLLRPVSKSAVFFYLFGNPDIRVPWDVSGVPVAMGSGRGVVYETKSGGCSRFCEAGSRNIR</sequence>
<evidence type="ECO:0000313" key="2">
    <source>
        <dbReference type="Proteomes" id="UP001066276"/>
    </source>
</evidence>
<dbReference type="EMBL" id="JANPWB010000002">
    <property type="protein sequence ID" value="KAJ1206841.1"/>
    <property type="molecule type" value="Genomic_DNA"/>
</dbReference>